<proteinExistence type="predicted"/>
<dbReference type="Proteomes" id="UP001241748">
    <property type="component" value="Unassembled WGS sequence"/>
</dbReference>
<comment type="caution">
    <text evidence="1">The sequence shown here is derived from an EMBL/GenBank/DDBJ whole genome shotgun (WGS) entry which is preliminary data.</text>
</comment>
<keyword evidence="2" id="KW-1185">Reference proteome</keyword>
<evidence type="ECO:0000313" key="1">
    <source>
        <dbReference type="EMBL" id="MFB3170644.1"/>
    </source>
</evidence>
<reference evidence="1 2" key="1">
    <citation type="submission" date="2024-05" db="EMBL/GenBank/DDBJ databases">
        <authorList>
            <person name="Venkateswaran K."/>
        </authorList>
    </citation>
    <scope>NUCLEOTIDE SEQUENCE [LARGE SCALE GENOMIC DNA]</scope>
    <source>
        <strain evidence="1 2">179-C4-2-HS</strain>
    </source>
</reference>
<evidence type="ECO:0000313" key="2">
    <source>
        <dbReference type="Proteomes" id="UP001241748"/>
    </source>
</evidence>
<dbReference type="Pfam" id="PF05402">
    <property type="entry name" value="PqqD"/>
    <property type="match status" value="1"/>
</dbReference>
<dbReference type="InterPro" id="IPR008792">
    <property type="entry name" value="PQQD"/>
</dbReference>
<dbReference type="Gene3D" id="1.10.10.1150">
    <property type="entry name" value="Coenzyme PQQ synthesis protein D (PqqD)"/>
    <property type="match status" value="1"/>
</dbReference>
<name>A0ABV4Z0M1_9BACI</name>
<dbReference type="InterPro" id="IPR041881">
    <property type="entry name" value="PqqD_sf"/>
</dbReference>
<accession>A0ABV4Z0M1</accession>
<dbReference type="NCBIfam" id="NF033536">
    <property type="entry name" value="lasso_PqqD_Bac"/>
    <property type="match status" value="1"/>
</dbReference>
<dbReference type="RefSeq" id="WP_306075930.1">
    <property type="nucleotide sequence ID" value="NZ_JAROBZ020000003.1"/>
</dbReference>
<protein>
    <submittedName>
        <fullName evidence="1">Lasso peptide biosynthesis PqqD family chaperone</fullName>
    </submittedName>
</protein>
<gene>
    <name evidence="1" type="ORF">P5G62_026365</name>
</gene>
<organism evidence="1 2">
    <name type="scientific">Neobacillus driksii</name>
    <dbReference type="NCBI Taxonomy" id="3035913"/>
    <lineage>
        <taxon>Bacteria</taxon>
        <taxon>Bacillati</taxon>
        <taxon>Bacillota</taxon>
        <taxon>Bacilli</taxon>
        <taxon>Bacillales</taxon>
        <taxon>Bacillaceae</taxon>
        <taxon>Neobacillus</taxon>
    </lineage>
</organism>
<sequence>MIKDKLKLDSQIFQGDGNIVSDMDGEKVIMNIYKGKYYNLHTIGGVIWDLIEKPIFIHELINKLIKIYNVENKECEEQVLSFLETLSTEGLIQIKDTSKS</sequence>
<dbReference type="EMBL" id="JAROBZ020000003">
    <property type="protein sequence ID" value="MFB3170644.1"/>
    <property type="molecule type" value="Genomic_DNA"/>
</dbReference>